<reference evidence="2 3" key="1">
    <citation type="journal article" date="2015" name="Genome Announc.">
        <title>Genome Assemblies of Three Soil-Associated Devosia species: D. insulae, D. limi, and D. soli.</title>
        <authorList>
            <person name="Hassan Y.I."/>
            <person name="Lepp D."/>
            <person name="Zhou T."/>
        </authorList>
    </citation>
    <scope>NUCLEOTIDE SEQUENCE [LARGE SCALE GENOMIC DNA]</scope>
    <source>
        <strain evidence="2 3">DS-56</strain>
    </source>
</reference>
<dbReference type="SUPFAM" id="SSF51658">
    <property type="entry name" value="Xylose isomerase-like"/>
    <property type="match status" value="1"/>
</dbReference>
<dbReference type="AlphaFoldDB" id="A0A1E5XII6"/>
<dbReference type="Proteomes" id="UP000095463">
    <property type="component" value="Unassembled WGS sequence"/>
</dbReference>
<protein>
    <submittedName>
        <fullName evidence="2">Xylose isomerase</fullName>
    </submittedName>
</protein>
<feature type="domain" description="Xylose isomerase-like TIM barrel" evidence="1">
    <location>
        <begin position="38"/>
        <end position="249"/>
    </location>
</feature>
<keyword evidence="3" id="KW-1185">Reference proteome</keyword>
<dbReference type="InterPro" id="IPR036237">
    <property type="entry name" value="Xyl_isomerase-like_sf"/>
</dbReference>
<sequence>MKLTTGLNPYGLTYYLGLQGSGTPRHNPNGVGLEGFIKLTEELGGKAIELWEGWLKDKSDAELAALKQRLDVLGWKRIVSSGLQHGDMDMLIRAATALDAKYIRVALTPILCGDRAAAGQKWHDLVASVHEKLQAAVPKLTAAGVVLLIENHQDFTSRELVNFCDEYGPNVRIVFDMANTFPVAESPLDFTRVIAPYVRHCHVKDYRAVIEPDGFRLVRCPSGDGCVPHKQMFDILAEHNDEMLACIEIGALDDRHVKLFTPEWWHGYAPKQAEDLAACLLAVQKNRFEAGEEWRTPWQRNADHELIDYELGQYRKSAANLKALGLM</sequence>
<dbReference type="GO" id="GO:0016853">
    <property type="term" value="F:isomerase activity"/>
    <property type="evidence" value="ECO:0007669"/>
    <property type="project" value="UniProtKB-KW"/>
</dbReference>
<organism evidence="2 3">
    <name type="scientific">Devosia insulae DS-56</name>
    <dbReference type="NCBI Taxonomy" id="1116389"/>
    <lineage>
        <taxon>Bacteria</taxon>
        <taxon>Pseudomonadati</taxon>
        <taxon>Pseudomonadota</taxon>
        <taxon>Alphaproteobacteria</taxon>
        <taxon>Hyphomicrobiales</taxon>
        <taxon>Devosiaceae</taxon>
        <taxon>Devosia</taxon>
    </lineage>
</organism>
<dbReference type="InterPro" id="IPR050312">
    <property type="entry name" value="IolE/XylAMocC-like"/>
</dbReference>
<dbReference type="Pfam" id="PF01261">
    <property type="entry name" value="AP_endonuc_2"/>
    <property type="match status" value="1"/>
</dbReference>
<name>A0A1E5XII6_9HYPH</name>
<proteinExistence type="predicted"/>
<evidence type="ECO:0000259" key="1">
    <source>
        <dbReference type="Pfam" id="PF01261"/>
    </source>
</evidence>
<dbReference type="RefSeq" id="WP_069912293.1">
    <property type="nucleotide sequence ID" value="NZ_LAJE02000378.1"/>
</dbReference>
<dbReference type="EMBL" id="LAJE02000378">
    <property type="protein sequence ID" value="OEO28397.1"/>
    <property type="molecule type" value="Genomic_DNA"/>
</dbReference>
<dbReference type="PANTHER" id="PTHR12110:SF53">
    <property type="entry name" value="BLR5974 PROTEIN"/>
    <property type="match status" value="1"/>
</dbReference>
<evidence type="ECO:0000313" key="2">
    <source>
        <dbReference type="EMBL" id="OEO28397.1"/>
    </source>
</evidence>
<evidence type="ECO:0000313" key="3">
    <source>
        <dbReference type="Proteomes" id="UP000095463"/>
    </source>
</evidence>
<dbReference type="OrthoDB" id="8421472at2"/>
<dbReference type="InterPro" id="IPR013022">
    <property type="entry name" value="Xyl_isomerase-like_TIM-brl"/>
</dbReference>
<dbReference type="PANTHER" id="PTHR12110">
    <property type="entry name" value="HYDROXYPYRUVATE ISOMERASE"/>
    <property type="match status" value="1"/>
</dbReference>
<accession>A0A1E5XII6</accession>
<dbReference type="Gene3D" id="3.20.20.150">
    <property type="entry name" value="Divalent-metal-dependent TIM barrel enzymes"/>
    <property type="match status" value="1"/>
</dbReference>
<keyword evidence="2" id="KW-0413">Isomerase</keyword>
<comment type="caution">
    <text evidence="2">The sequence shown here is derived from an EMBL/GenBank/DDBJ whole genome shotgun (WGS) entry which is preliminary data.</text>
</comment>
<gene>
    <name evidence="2" type="ORF">VW23_000225</name>
</gene>